<keyword evidence="8" id="KW-0175">Coiled coil</keyword>
<comment type="subcellular location">
    <subcellularLocation>
        <location evidence="2">Lipid droplet</location>
    </subcellularLocation>
    <subcellularLocation>
        <location evidence="1">Membrane</location>
        <topology evidence="1">Multi-pass membrane protein</topology>
    </subcellularLocation>
</comment>
<evidence type="ECO:0000256" key="5">
    <source>
        <dbReference type="ARBA" id="ARBA00022692"/>
    </source>
</evidence>
<evidence type="ECO:0000256" key="2">
    <source>
        <dbReference type="ARBA" id="ARBA00004502"/>
    </source>
</evidence>
<keyword evidence="11" id="KW-1185">Reference proteome</keyword>
<name>A0A388MCN0_CHABU</name>
<dbReference type="EMBL" id="BFEA01001033">
    <property type="protein sequence ID" value="GBG92317.1"/>
    <property type="molecule type" value="Genomic_DNA"/>
</dbReference>
<gene>
    <name evidence="10" type="ORF">CBR_g55162</name>
</gene>
<protein>
    <recommendedName>
        <fullName evidence="12">Oleosin</fullName>
    </recommendedName>
</protein>
<keyword evidence="7 9" id="KW-0472">Membrane</keyword>
<evidence type="ECO:0000256" key="7">
    <source>
        <dbReference type="ARBA" id="ARBA00023136"/>
    </source>
</evidence>
<dbReference type="Pfam" id="PF01277">
    <property type="entry name" value="Oleosin"/>
    <property type="match status" value="1"/>
</dbReference>
<feature type="coiled-coil region" evidence="8">
    <location>
        <begin position="8"/>
        <end position="39"/>
    </location>
</feature>
<dbReference type="GO" id="GO:0012511">
    <property type="term" value="C:monolayer-surrounded lipid storage body"/>
    <property type="evidence" value="ECO:0007669"/>
    <property type="project" value="InterPro"/>
</dbReference>
<proteinExistence type="inferred from homology"/>
<keyword evidence="5 9" id="KW-0812">Transmembrane</keyword>
<evidence type="ECO:0008006" key="12">
    <source>
        <dbReference type="Google" id="ProtNLM"/>
    </source>
</evidence>
<evidence type="ECO:0000256" key="9">
    <source>
        <dbReference type="SAM" id="Phobius"/>
    </source>
</evidence>
<comment type="caution">
    <text evidence="10">The sequence shown here is derived from an EMBL/GenBank/DDBJ whole genome shotgun (WGS) entry which is preliminary data.</text>
</comment>
<dbReference type="AlphaFoldDB" id="A0A388MCN0"/>
<evidence type="ECO:0000256" key="8">
    <source>
        <dbReference type="SAM" id="Coils"/>
    </source>
</evidence>
<dbReference type="Gramene" id="GBG92317">
    <property type="protein sequence ID" value="GBG92317"/>
    <property type="gene ID" value="CBR_g55162"/>
</dbReference>
<comment type="similarity">
    <text evidence="3">Belongs to the oleosin family.</text>
</comment>
<evidence type="ECO:0000256" key="1">
    <source>
        <dbReference type="ARBA" id="ARBA00004141"/>
    </source>
</evidence>
<dbReference type="OrthoDB" id="2016943at2759"/>
<feature type="transmembrane region" description="Helical" evidence="9">
    <location>
        <begin position="102"/>
        <end position="135"/>
    </location>
</feature>
<reference evidence="10 11" key="1">
    <citation type="journal article" date="2018" name="Cell">
        <title>The Chara Genome: Secondary Complexity and Implications for Plant Terrestrialization.</title>
        <authorList>
            <person name="Nishiyama T."/>
            <person name="Sakayama H."/>
            <person name="Vries J.D."/>
            <person name="Buschmann H."/>
            <person name="Saint-Marcoux D."/>
            <person name="Ullrich K.K."/>
            <person name="Haas F.B."/>
            <person name="Vanderstraeten L."/>
            <person name="Becker D."/>
            <person name="Lang D."/>
            <person name="Vosolsobe S."/>
            <person name="Rombauts S."/>
            <person name="Wilhelmsson P.K.I."/>
            <person name="Janitza P."/>
            <person name="Kern R."/>
            <person name="Heyl A."/>
            <person name="Rumpler F."/>
            <person name="Villalobos L.I.A.C."/>
            <person name="Clay J.M."/>
            <person name="Skokan R."/>
            <person name="Toyoda A."/>
            <person name="Suzuki Y."/>
            <person name="Kagoshima H."/>
            <person name="Schijlen E."/>
            <person name="Tajeshwar N."/>
            <person name="Catarino B."/>
            <person name="Hetherington A.J."/>
            <person name="Saltykova A."/>
            <person name="Bonnot C."/>
            <person name="Breuninger H."/>
            <person name="Symeonidi A."/>
            <person name="Radhakrishnan G.V."/>
            <person name="Van Nieuwerburgh F."/>
            <person name="Deforce D."/>
            <person name="Chang C."/>
            <person name="Karol K.G."/>
            <person name="Hedrich R."/>
            <person name="Ulvskov P."/>
            <person name="Glockner G."/>
            <person name="Delwiche C.F."/>
            <person name="Petrasek J."/>
            <person name="Van de Peer Y."/>
            <person name="Friml J."/>
            <person name="Beilby M."/>
            <person name="Dolan L."/>
            <person name="Kohara Y."/>
            <person name="Sugano S."/>
            <person name="Fujiyama A."/>
            <person name="Delaux P.-M."/>
            <person name="Quint M."/>
            <person name="TheiBen G."/>
            <person name="Hagemann M."/>
            <person name="Harholt J."/>
            <person name="Dunand C."/>
            <person name="Zachgo S."/>
            <person name="Langdale J."/>
            <person name="Maumus F."/>
            <person name="Straeten D.V.D."/>
            <person name="Gould S.B."/>
            <person name="Rensing S.A."/>
        </authorList>
    </citation>
    <scope>NUCLEOTIDE SEQUENCE [LARGE SCALE GENOMIC DNA]</scope>
    <source>
        <strain evidence="10 11">S276</strain>
    </source>
</reference>
<keyword evidence="6 9" id="KW-1133">Transmembrane helix</keyword>
<evidence type="ECO:0000256" key="6">
    <source>
        <dbReference type="ARBA" id="ARBA00022989"/>
    </source>
</evidence>
<organism evidence="10 11">
    <name type="scientific">Chara braunii</name>
    <name type="common">Braun's stonewort</name>
    <dbReference type="NCBI Taxonomy" id="69332"/>
    <lineage>
        <taxon>Eukaryota</taxon>
        <taxon>Viridiplantae</taxon>
        <taxon>Streptophyta</taxon>
        <taxon>Charophyceae</taxon>
        <taxon>Charales</taxon>
        <taxon>Characeae</taxon>
        <taxon>Chara</taxon>
    </lineage>
</organism>
<sequence>MADAKEVSRKAQEAAKIAAQKAQEAAEEVKRRGKEYVAEPAKTMMQRLRGMSYTKWAALLVGVGILMAVGTALLVVLGIPALVIGGGALLLFSPIILLTSPLWIPVVLFFVTITGIFLAFVGTTSAGIFALWWVYRYFRTPLPPGGQQVYQLKEYAKDTIQKTAQLVADKGHDLQEAVSG</sequence>
<evidence type="ECO:0000313" key="11">
    <source>
        <dbReference type="Proteomes" id="UP000265515"/>
    </source>
</evidence>
<evidence type="ECO:0000313" key="10">
    <source>
        <dbReference type="EMBL" id="GBG92317.1"/>
    </source>
</evidence>
<evidence type="ECO:0000256" key="3">
    <source>
        <dbReference type="ARBA" id="ARBA00010858"/>
    </source>
</evidence>
<dbReference type="Proteomes" id="UP000265515">
    <property type="component" value="Unassembled WGS sequence"/>
</dbReference>
<dbReference type="InterPro" id="IPR000136">
    <property type="entry name" value="Oleosin"/>
</dbReference>
<feature type="transmembrane region" description="Helical" evidence="9">
    <location>
        <begin position="56"/>
        <end position="82"/>
    </location>
</feature>
<accession>A0A388MCN0</accession>
<keyword evidence="4" id="KW-0551">Lipid droplet</keyword>
<dbReference type="GO" id="GO:0016020">
    <property type="term" value="C:membrane"/>
    <property type="evidence" value="ECO:0007669"/>
    <property type="project" value="UniProtKB-SubCell"/>
</dbReference>
<evidence type="ECO:0000256" key="4">
    <source>
        <dbReference type="ARBA" id="ARBA00022677"/>
    </source>
</evidence>